<dbReference type="EMBL" id="LLXJ01001423">
    <property type="protein sequence ID" value="PKC02246.1"/>
    <property type="molecule type" value="Genomic_DNA"/>
</dbReference>
<reference evidence="1 2" key="1">
    <citation type="submission" date="2016-04" db="EMBL/GenBank/DDBJ databases">
        <title>Genome analyses suggest a sexual origin of heterokaryosis in a supposedly ancient asexual fungus.</title>
        <authorList>
            <person name="Ropars J."/>
            <person name="Sedzielewska K."/>
            <person name="Noel J."/>
            <person name="Charron P."/>
            <person name="Farinelli L."/>
            <person name="Marton T."/>
            <person name="Kruger M."/>
            <person name="Pelin A."/>
            <person name="Brachmann A."/>
            <person name="Corradi N."/>
        </authorList>
    </citation>
    <scope>NUCLEOTIDE SEQUENCE [LARGE SCALE GENOMIC DNA]</scope>
    <source>
        <strain evidence="1 2">A5</strain>
    </source>
</reference>
<comment type="caution">
    <text evidence="1">The sequence shown here is derived from an EMBL/GenBank/DDBJ whole genome shotgun (WGS) entry which is preliminary data.</text>
</comment>
<dbReference type="VEuPathDB" id="FungiDB:RhiirA1_462716"/>
<dbReference type="Proteomes" id="UP000232722">
    <property type="component" value="Unassembled WGS sequence"/>
</dbReference>
<proteinExistence type="predicted"/>
<evidence type="ECO:0000313" key="2">
    <source>
        <dbReference type="Proteomes" id="UP000232722"/>
    </source>
</evidence>
<organism evidence="1 2">
    <name type="scientific">Rhizophagus irregularis</name>
    <dbReference type="NCBI Taxonomy" id="588596"/>
    <lineage>
        <taxon>Eukaryota</taxon>
        <taxon>Fungi</taxon>
        <taxon>Fungi incertae sedis</taxon>
        <taxon>Mucoromycota</taxon>
        <taxon>Glomeromycotina</taxon>
        <taxon>Glomeromycetes</taxon>
        <taxon>Glomerales</taxon>
        <taxon>Glomeraceae</taxon>
        <taxon>Rhizophagus</taxon>
    </lineage>
</organism>
<dbReference type="AlphaFoldDB" id="A0A2N0P5X8"/>
<gene>
    <name evidence="1" type="ORF">RhiirA5_425519</name>
</gene>
<dbReference type="VEuPathDB" id="FungiDB:RhiirFUN_001156"/>
<dbReference type="VEuPathDB" id="FungiDB:FUN_017520"/>
<evidence type="ECO:0000313" key="1">
    <source>
        <dbReference type="EMBL" id="PKC02246.1"/>
    </source>
</evidence>
<reference evidence="1 2" key="2">
    <citation type="submission" date="2017-09" db="EMBL/GenBank/DDBJ databases">
        <title>Extensive intraspecific genome diversity in a model arbuscular mycorrhizal fungus.</title>
        <authorList>
            <person name="Chen E.C."/>
            <person name="Morin E."/>
            <person name="Beaudet D."/>
            <person name="Noel J."/>
            <person name="Ndikumana S."/>
            <person name="Charron P."/>
            <person name="St-Onge C."/>
            <person name="Giorgi J."/>
            <person name="Grigoriev I.V."/>
            <person name="Roux C."/>
            <person name="Martin F.M."/>
            <person name="Corradi N."/>
        </authorList>
    </citation>
    <scope>NUCLEOTIDE SEQUENCE [LARGE SCALE GENOMIC DNA]</scope>
    <source>
        <strain evidence="1 2">A5</strain>
    </source>
</reference>
<sequence>MYDVSKAPGLQTLADVMIMLCIRPAEIKTLRISNEGVTGYAKNRGQQDIPRLLDPGKPGMLWFNTFLKKNEFLLETGKPLLPSSLHKLGAVFAVISNCAKNLLEAMTITSEALRYSSDNHASPAKNYTIVREDSRGIRSEGRYLCEQEVIRRTEKLAQSLGLDEQNTRAYKALSGQIWALEKRLEDYHFEYVKLKRFIGSWIR</sequence>
<name>A0A2N0P5X8_9GLOM</name>
<protein>
    <submittedName>
        <fullName evidence="1">Uncharacterized protein</fullName>
    </submittedName>
</protein>
<accession>A0A2N0P5X8</accession>